<dbReference type="InterPro" id="IPR027417">
    <property type="entry name" value="P-loop_NTPase"/>
</dbReference>
<feature type="region of interest" description="Disordered" evidence="2">
    <location>
        <begin position="649"/>
        <end position="685"/>
    </location>
</feature>
<dbReference type="PROSITE" id="PS50005">
    <property type="entry name" value="TPR"/>
    <property type="match status" value="1"/>
</dbReference>
<dbReference type="Pfam" id="PF13424">
    <property type="entry name" value="TPR_12"/>
    <property type="match status" value="1"/>
</dbReference>
<organism evidence="3 4">
    <name type="scientific">Amycolatopsis mongoliensis</name>
    <dbReference type="NCBI Taxonomy" id="715475"/>
    <lineage>
        <taxon>Bacteria</taxon>
        <taxon>Bacillati</taxon>
        <taxon>Actinomycetota</taxon>
        <taxon>Actinomycetes</taxon>
        <taxon>Pseudonocardiales</taxon>
        <taxon>Pseudonocardiaceae</taxon>
        <taxon>Amycolatopsis</taxon>
    </lineage>
</organism>
<keyword evidence="4" id="KW-1185">Reference proteome</keyword>
<proteinExistence type="predicted"/>
<dbReference type="PANTHER" id="PTHR47691">
    <property type="entry name" value="REGULATOR-RELATED"/>
    <property type="match status" value="1"/>
</dbReference>
<dbReference type="InterPro" id="IPR019734">
    <property type="entry name" value="TPR_rpt"/>
</dbReference>
<dbReference type="KEGG" id="amog:QRX60_09575"/>
<dbReference type="SUPFAM" id="SSF52540">
    <property type="entry name" value="P-loop containing nucleoside triphosphate hydrolases"/>
    <property type="match status" value="1"/>
</dbReference>
<dbReference type="SUPFAM" id="SSF48452">
    <property type="entry name" value="TPR-like"/>
    <property type="match status" value="1"/>
</dbReference>
<sequence>MDDTPERTPPVQIPAPADGFVSREAALDLLDRTWLRRADRPPIVVLSGIGGVGKTTVAVRWLTDHRDRFPGGLLYTRLTEPGGDPVPAGEILFGFLVAIGIPVDTIPPHPGQRSAVFRAAVAGRFVGILLDDAVSAAQVRALLPATSSAMVVVTSRRQLGGLAMDGAELLDLAPLTPDDSRRLLGEVVGPERIAAEPEATGTIIEICGGLPLALGIIGARLRARPLRSMAREASAYARHLGAGSGAPDDVREVQAVFDTSYSELPEEAARVYRACGLHPGPDVSLDALADVLGEPSARVEDAVDTLVSANLLVDAADDRVAQHDLVRRDARLRAERELETADQAAVVRGFTRWYLARAQAADDMIHPQRPRLGVTPPGRHRKAFPDRAAAVAWWRRDLRSIHAVVTEADRRHWDEELWKFCEASWGFFLHHRDYEPWVAMHKAGVAAAQRCDVPLVEARLRSQLGFAYAKLRRFDEAVTQNSIALRLGEQQAHGPTQATALSQLGRAARGQGDLFAALGYYQRAAQLQEDLGIPRGVALCRRRCGEVLAKLGRDEEAIIELTAAARAMAELGDPIQHVRAITAIAGLRSNQGRHDEAQLVLLDALQVVRDLDSPYYTAEVLAVLGQVELEAGHGEDGRRHRAEARELYAGLGDPRAGELAEPTAASDHPGTAAGERGDRAPGAGS</sequence>
<feature type="repeat" description="TPR" evidence="1">
    <location>
        <begin position="498"/>
        <end position="531"/>
    </location>
</feature>
<dbReference type="GO" id="GO:0043531">
    <property type="term" value="F:ADP binding"/>
    <property type="evidence" value="ECO:0007669"/>
    <property type="project" value="InterPro"/>
</dbReference>
<evidence type="ECO:0000313" key="3">
    <source>
        <dbReference type="EMBL" id="WIY04075.1"/>
    </source>
</evidence>
<dbReference type="InterPro" id="IPR011990">
    <property type="entry name" value="TPR-like_helical_dom_sf"/>
</dbReference>
<dbReference type="Gene3D" id="1.25.40.10">
    <property type="entry name" value="Tetratricopeptide repeat domain"/>
    <property type="match status" value="1"/>
</dbReference>
<dbReference type="AlphaFoldDB" id="A0A9Y2JUA7"/>
<reference evidence="3 4" key="1">
    <citation type="submission" date="2023-06" db="EMBL/GenBank/DDBJ databases">
        <authorList>
            <person name="Oyuntsetseg B."/>
            <person name="Kim S.B."/>
        </authorList>
    </citation>
    <scope>NUCLEOTIDE SEQUENCE [LARGE SCALE GENOMIC DNA]</scope>
    <source>
        <strain evidence="3 4">4-36</strain>
    </source>
</reference>
<protein>
    <submittedName>
        <fullName evidence="3">NB-ARC domain-containing protein</fullName>
    </submittedName>
</protein>
<evidence type="ECO:0000256" key="1">
    <source>
        <dbReference type="PROSITE-ProRule" id="PRU00339"/>
    </source>
</evidence>
<evidence type="ECO:0000256" key="2">
    <source>
        <dbReference type="SAM" id="MobiDB-lite"/>
    </source>
</evidence>
<dbReference type="PRINTS" id="PR00364">
    <property type="entry name" value="DISEASERSIST"/>
</dbReference>
<dbReference type="SMART" id="SM00028">
    <property type="entry name" value="TPR"/>
    <property type="match status" value="2"/>
</dbReference>
<dbReference type="RefSeq" id="WP_286000411.1">
    <property type="nucleotide sequence ID" value="NZ_CP127295.1"/>
</dbReference>
<dbReference type="Proteomes" id="UP001239397">
    <property type="component" value="Chromosome"/>
</dbReference>
<dbReference type="PANTHER" id="PTHR47691:SF3">
    <property type="entry name" value="HTH-TYPE TRANSCRIPTIONAL REGULATOR RV0890C-RELATED"/>
    <property type="match status" value="1"/>
</dbReference>
<gene>
    <name evidence="3" type="ORF">QRX60_09575</name>
</gene>
<dbReference type="Gene3D" id="3.40.50.300">
    <property type="entry name" value="P-loop containing nucleotide triphosphate hydrolases"/>
    <property type="match status" value="1"/>
</dbReference>
<dbReference type="EMBL" id="CP127295">
    <property type="protein sequence ID" value="WIY04075.1"/>
    <property type="molecule type" value="Genomic_DNA"/>
</dbReference>
<keyword evidence="1" id="KW-0802">TPR repeat</keyword>
<evidence type="ECO:0000313" key="4">
    <source>
        <dbReference type="Proteomes" id="UP001239397"/>
    </source>
</evidence>
<name>A0A9Y2JUA7_9PSEU</name>
<accession>A0A9Y2JUA7</accession>